<dbReference type="InterPro" id="IPR020476">
    <property type="entry name" value="Nudix_hydrolase"/>
</dbReference>
<dbReference type="InterPro" id="IPR015797">
    <property type="entry name" value="NUDIX_hydrolase-like_dom_sf"/>
</dbReference>
<protein>
    <recommendedName>
        <fullName evidence="4">RNA pyrophosphohydrolase</fullName>
        <ecNumber evidence="4">3.6.1.-</ecNumber>
    </recommendedName>
    <alternativeName>
        <fullName evidence="4">(Di)nucleoside polyphosphate hydrolase</fullName>
    </alternativeName>
</protein>
<dbReference type="Gene3D" id="3.90.79.10">
    <property type="entry name" value="Nucleoside Triphosphate Pyrophosphohydrolase"/>
    <property type="match status" value="1"/>
</dbReference>
<dbReference type="SUPFAM" id="SSF55811">
    <property type="entry name" value="Nudix"/>
    <property type="match status" value="1"/>
</dbReference>
<dbReference type="CDD" id="cd03671">
    <property type="entry name" value="NUDIX_Ap4A_hydrolase_plant_like"/>
    <property type="match status" value="1"/>
</dbReference>
<comment type="function">
    <text evidence="4">Accelerates the degradation of transcripts by removing pyrophosphate from the 5'-end of triphosphorylated RNA, leading to a more labile monophosphorylated state that can stimulate subsequent ribonuclease cleavage.</text>
</comment>
<dbReference type="AlphaFoldDB" id="A0A378LMI6"/>
<dbReference type="PROSITE" id="PS00893">
    <property type="entry name" value="NUDIX_BOX"/>
    <property type="match status" value="1"/>
</dbReference>
<name>A0A378LMI6_9GAMM</name>
<reference evidence="6 7" key="1">
    <citation type="submission" date="2018-06" db="EMBL/GenBank/DDBJ databases">
        <authorList>
            <consortium name="Pathogen Informatics"/>
            <person name="Doyle S."/>
        </authorList>
    </citation>
    <scope>NUCLEOTIDE SEQUENCE [LARGE SCALE GENOMIC DNA]</scope>
    <source>
        <strain evidence="6 7">NCTC11532</strain>
    </source>
</reference>
<evidence type="ECO:0000256" key="3">
    <source>
        <dbReference type="ARBA" id="ARBA00022801"/>
    </source>
</evidence>
<dbReference type="InterPro" id="IPR020084">
    <property type="entry name" value="NUDIX_hydrolase_CS"/>
</dbReference>
<gene>
    <name evidence="4 6" type="primary">nudH</name>
    <name evidence="4" type="synonym">rppH</name>
    <name evidence="6" type="ORF">NCTC11532_00125</name>
</gene>
<dbReference type="PANTHER" id="PTHR43046:SF14">
    <property type="entry name" value="MUTT_NUDIX FAMILY PROTEIN"/>
    <property type="match status" value="1"/>
</dbReference>
<proteinExistence type="inferred from homology"/>
<evidence type="ECO:0000313" key="7">
    <source>
        <dbReference type="Proteomes" id="UP000255297"/>
    </source>
</evidence>
<dbReference type="GO" id="GO:0016462">
    <property type="term" value="F:pyrophosphatase activity"/>
    <property type="evidence" value="ECO:0007669"/>
    <property type="project" value="UniProtKB-ARBA"/>
</dbReference>
<evidence type="ECO:0000313" key="6">
    <source>
        <dbReference type="EMBL" id="STY27964.1"/>
    </source>
</evidence>
<dbReference type="Pfam" id="PF00293">
    <property type="entry name" value="NUDIX"/>
    <property type="match status" value="1"/>
</dbReference>
<dbReference type="HAMAP" id="MF_00298">
    <property type="entry name" value="Nudix_RppH"/>
    <property type="match status" value="1"/>
</dbReference>
<feature type="short sequence motif" description="Nudix box" evidence="4">
    <location>
        <begin position="39"/>
        <end position="60"/>
    </location>
</feature>
<dbReference type="InterPro" id="IPR022927">
    <property type="entry name" value="RppH"/>
</dbReference>
<comment type="cofactor">
    <cofactor evidence="1">
        <name>Mn(2+)</name>
        <dbReference type="ChEBI" id="CHEBI:29035"/>
    </cofactor>
</comment>
<keyword evidence="3 4" id="KW-0378">Hydrolase</keyword>
<dbReference type="NCBIfam" id="NF001938">
    <property type="entry name" value="PRK00714.1-5"/>
    <property type="match status" value="1"/>
</dbReference>
<dbReference type="NCBIfam" id="NF001937">
    <property type="entry name" value="PRK00714.1-4"/>
    <property type="match status" value="1"/>
</dbReference>
<dbReference type="Proteomes" id="UP000255297">
    <property type="component" value="Unassembled WGS sequence"/>
</dbReference>
<keyword evidence="7" id="KW-1185">Reference proteome</keyword>
<comment type="cofactor">
    <cofactor evidence="4">
        <name>a divalent metal cation</name>
        <dbReference type="ChEBI" id="CHEBI:60240"/>
    </cofactor>
</comment>
<feature type="domain" description="Nudix hydrolase" evidence="5">
    <location>
        <begin position="7"/>
        <end position="150"/>
    </location>
</feature>
<dbReference type="STRING" id="1122170.GCA_000701265_01682"/>
<evidence type="ECO:0000256" key="2">
    <source>
        <dbReference type="ARBA" id="ARBA00001946"/>
    </source>
</evidence>
<comment type="cofactor">
    <cofactor evidence="2">
        <name>Mg(2+)</name>
        <dbReference type="ChEBI" id="CHEBI:18420"/>
    </cofactor>
</comment>
<dbReference type="OrthoDB" id="9816040at2"/>
<evidence type="ECO:0000256" key="1">
    <source>
        <dbReference type="ARBA" id="ARBA00001936"/>
    </source>
</evidence>
<dbReference type="RefSeq" id="WP_031567000.1">
    <property type="nucleotide sequence ID" value="NZ_UGPB01000001.1"/>
</dbReference>
<accession>A0A378LMI6</accession>
<dbReference type="EMBL" id="UGPB01000001">
    <property type="protein sequence ID" value="STY27964.1"/>
    <property type="molecule type" value="Genomic_DNA"/>
</dbReference>
<comment type="similarity">
    <text evidence="4">Belongs to the Nudix hydrolase family. RppH subfamily.</text>
</comment>
<dbReference type="PANTHER" id="PTHR43046">
    <property type="entry name" value="GDP-MANNOSE MANNOSYL HYDROLASE"/>
    <property type="match status" value="1"/>
</dbReference>
<sequence>MVIDRAGYRLNVGIILVNAQNRVFWGRRTGHDAWQFPQGGLSAGETSLEAMFRELHEEVGLDKEDVEVIGSTKRWLKYRLPKQYLRHGSEPLVIGQKQKWYLLKLVASEQKVKLDLSDSPEFDSWRWVDFHEPEGQVIFFKRQVYAQALKELEPLLKKNRRTPYGIKRKKR</sequence>
<dbReference type="EC" id="3.6.1.-" evidence="4"/>
<evidence type="ECO:0000259" key="5">
    <source>
        <dbReference type="PROSITE" id="PS51462"/>
    </source>
</evidence>
<dbReference type="PROSITE" id="PS51462">
    <property type="entry name" value="NUDIX"/>
    <property type="match status" value="1"/>
</dbReference>
<dbReference type="PRINTS" id="PR00502">
    <property type="entry name" value="NUDIXFAMILY"/>
</dbReference>
<organism evidence="6 7">
    <name type="scientific">Legionella wadsworthii</name>
    <dbReference type="NCBI Taxonomy" id="28088"/>
    <lineage>
        <taxon>Bacteria</taxon>
        <taxon>Pseudomonadati</taxon>
        <taxon>Pseudomonadota</taxon>
        <taxon>Gammaproteobacteria</taxon>
        <taxon>Legionellales</taxon>
        <taxon>Legionellaceae</taxon>
        <taxon>Legionella</taxon>
    </lineage>
</organism>
<dbReference type="InterPro" id="IPR000086">
    <property type="entry name" value="NUDIX_hydrolase_dom"/>
</dbReference>
<evidence type="ECO:0000256" key="4">
    <source>
        <dbReference type="HAMAP-Rule" id="MF_00298"/>
    </source>
</evidence>